<gene>
    <name evidence="4" type="ORF">LPLAT_LOCUS157</name>
</gene>
<evidence type="ECO:0000256" key="2">
    <source>
        <dbReference type="ARBA" id="ARBA00022946"/>
    </source>
</evidence>
<feature type="compositionally biased region" description="Acidic residues" evidence="3">
    <location>
        <begin position="533"/>
        <end position="544"/>
    </location>
</feature>
<keyword evidence="5" id="KW-1185">Reference proteome</keyword>
<evidence type="ECO:0000313" key="5">
    <source>
        <dbReference type="Proteomes" id="UP001497644"/>
    </source>
</evidence>
<keyword evidence="2" id="KW-0809">Transit peptide</keyword>
<proteinExistence type="inferred from homology"/>
<name>A0AAV2N0T8_9HYME</name>
<comment type="similarity">
    <text evidence="1">Belongs to the mTERF family.</text>
</comment>
<dbReference type="AlphaFoldDB" id="A0AAV2N0T8"/>
<protein>
    <submittedName>
        <fullName evidence="4">Uncharacterized protein</fullName>
    </submittedName>
</protein>
<dbReference type="InterPro" id="IPR038538">
    <property type="entry name" value="MTERF_sf"/>
</dbReference>
<dbReference type="GO" id="GO:0003676">
    <property type="term" value="F:nucleic acid binding"/>
    <property type="evidence" value="ECO:0007669"/>
    <property type="project" value="InterPro"/>
</dbReference>
<dbReference type="EMBL" id="OZ034824">
    <property type="protein sequence ID" value="CAL1673215.1"/>
    <property type="molecule type" value="Genomic_DNA"/>
</dbReference>
<dbReference type="Proteomes" id="UP001497644">
    <property type="component" value="Chromosome 1"/>
</dbReference>
<organism evidence="4 5">
    <name type="scientific">Lasius platythorax</name>
    <dbReference type="NCBI Taxonomy" id="488582"/>
    <lineage>
        <taxon>Eukaryota</taxon>
        <taxon>Metazoa</taxon>
        <taxon>Ecdysozoa</taxon>
        <taxon>Arthropoda</taxon>
        <taxon>Hexapoda</taxon>
        <taxon>Insecta</taxon>
        <taxon>Pterygota</taxon>
        <taxon>Neoptera</taxon>
        <taxon>Endopterygota</taxon>
        <taxon>Hymenoptera</taxon>
        <taxon>Apocrita</taxon>
        <taxon>Aculeata</taxon>
        <taxon>Formicoidea</taxon>
        <taxon>Formicidae</taxon>
        <taxon>Formicinae</taxon>
        <taxon>Lasius</taxon>
        <taxon>Lasius</taxon>
    </lineage>
</organism>
<evidence type="ECO:0000256" key="3">
    <source>
        <dbReference type="SAM" id="MobiDB-lite"/>
    </source>
</evidence>
<evidence type="ECO:0000256" key="1">
    <source>
        <dbReference type="ARBA" id="ARBA00007692"/>
    </source>
</evidence>
<reference evidence="4 5" key="1">
    <citation type="submission" date="2024-04" db="EMBL/GenBank/DDBJ databases">
        <authorList>
            <consortium name="Molecular Ecology Group"/>
        </authorList>
    </citation>
    <scope>NUCLEOTIDE SEQUENCE [LARGE SCALE GENOMIC DNA]</scope>
</reference>
<sequence length="552" mass="64755">MRFSKRGSSRSSITYLLKKKEFQKILITNLGLNSSDVEEFFDTNKSILNFPRHRLINNCLICQKYNVNASPLLNFQYCLMLSNYNLEHRINLLKDIGVPDLNSSLVSKMVQLFRKRVSTFKEKTNIAVEQNITKNIFDRLGREVPSDISQLESSSNNLTVNQYYEACLLHCKTRIFDLPYLDDKILLHKYMKFKSISMIAETLKVLRINLDYSEELIKMNPFVITAPADNIKSLLDRFTDICGIPIITLLRKYPRILFLDPDNIKRLLMSFKRYEIPDEYVQKFMKIFKMGNDSFLEQMEIIKRHPDLHVWCKHPRILQIIVHKDMAKDRVGYLNIINRSKWVRPQTVLSKQDDLERFLQTGASTVLSKKALRHVFMQELGVDKNDLLTRHQHWKTVGFADIEQMFKYLKKHFTINDICQNIHIVLYSRSKVEKVLADLKRRYSQSTEYSFTNSQYLALCLYMLEKDTHFTGDGIWINGHNAKQQSSLPLEKGNIAENTVNDTVKSIDDYLNNEDNHDIDDDDLNTKDSNDMDDHDDLDDEDETSTTKRQRT</sequence>
<dbReference type="InterPro" id="IPR003690">
    <property type="entry name" value="MTERF"/>
</dbReference>
<dbReference type="Gene3D" id="1.25.70.10">
    <property type="entry name" value="Transcription termination factor 3, mitochondrial"/>
    <property type="match status" value="2"/>
</dbReference>
<feature type="region of interest" description="Disordered" evidence="3">
    <location>
        <begin position="511"/>
        <end position="552"/>
    </location>
</feature>
<evidence type="ECO:0000313" key="4">
    <source>
        <dbReference type="EMBL" id="CAL1673215.1"/>
    </source>
</evidence>
<accession>A0AAV2N0T8</accession>
<dbReference type="SMART" id="SM00733">
    <property type="entry name" value="Mterf"/>
    <property type="match status" value="5"/>
</dbReference>